<dbReference type="SUPFAM" id="SSF56726">
    <property type="entry name" value="DNA topoisomerase IV, alpha subunit"/>
    <property type="match status" value="1"/>
</dbReference>
<protein>
    <submittedName>
        <fullName evidence="2">Wadjet anti-phage system protein JetD domain-containing protein</fullName>
    </submittedName>
</protein>
<dbReference type="InterPro" id="IPR036078">
    <property type="entry name" value="Spo11/TopoVI_A_sf"/>
</dbReference>
<organism evidence="2 3">
    <name type="scientific">Tumebacillus lipolyticus</name>
    <dbReference type="NCBI Taxonomy" id="1280370"/>
    <lineage>
        <taxon>Bacteria</taxon>
        <taxon>Bacillati</taxon>
        <taxon>Bacillota</taxon>
        <taxon>Bacilli</taxon>
        <taxon>Bacillales</taxon>
        <taxon>Alicyclobacillaceae</taxon>
        <taxon>Tumebacillus</taxon>
    </lineage>
</organism>
<evidence type="ECO:0000313" key="3">
    <source>
        <dbReference type="Proteomes" id="UP001597343"/>
    </source>
</evidence>
<proteinExistence type="predicted"/>
<accession>A0ABW5A2Q3</accession>
<dbReference type="EMBL" id="JBHUIO010000011">
    <property type="protein sequence ID" value="MFD2172044.1"/>
    <property type="molecule type" value="Genomic_DNA"/>
</dbReference>
<dbReference type="Proteomes" id="UP001597343">
    <property type="component" value="Unassembled WGS sequence"/>
</dbReference>
<dbReference type="InterPro" id="IPR024534">
    <property type="entry name" value="JetD_C"/>
</dbReference>
<dbReference type="RefSeq" id="WP_386049361.1">
    <property type="nucleotide sequence ID" value="NZ_JBHUIO010000011.1"/>
</dbReference>
<evidence type="ECO:0000259" key="1">
    <source>
        <dbReference type="Pfam" id="PF09983"/>
    </source>
</evidence>
<dbReference type="Pfam" id="PF09983">
    <property type="entry name" value="JetD_C"/>
    <property type="match status" value="1"/>
</dbReference>
<evidence type="ECO:0000313" key="2">
    <source>
        <dbReference type="EMBL" id="MFD2172044.1"/>
    </source>
</evidence>
<feature type="domain" description="Wadjet protein JetD C-terminal" evidence="1">
    <location>
        <begin position="253"/>
        <end position="416"/>
    </location>
</feature>
<name>A0ABW5A2Q3_9BACL</name>
<keyword evidence="3" id="KW-1185">Reference proteome</keyword>
<gene>
    <name evidence="2" type="ORF">ACFSOY_18935</name>
</gene>
<sequence>MTTVQEYQSKILSFLLSKHDRSLTVRKGVKSNTRPQFTIARSPFYDDYNDEMDYRKKEFFNEALFNLLAEDLIKVQWTKFREGEEAQKVYLNLDRLDEAFRMSRLTPKKEKLEVLRNQIAPLSSHSWEWVRNWFAHAVKHIDQFRIPVGCDIDDPEVNEDLVKILLALPEINDYLPKRIFSQQVLLDSKRFEQIVEKRVLSVYKKFGGVFYDTDEEYLDSLGIVEHAKLSMIAGALQIEIDDSLVDLGHFAGGIGITNESIKFLKVVGIETKRIICVENLTSYYMLVKAVEQRELESTLVIYTGGFPHRSLQKLLGKISDYLLEIPEEIPVYHWGDLDFGGVRIFNFMKNTFFPRLRPYLMDVKIYESLLESGISFGKEYEKKLIDLLESPEYAEWYDLLQLMVKNGKKVEQESIGLWQLI</sequence>
<reference evidence="3" key="1">
    <citation type="journal article" date="2019" name="Int. J. Syst. Evol. Microbiol.">
        <title>The Global Catalogue of Microorganisms (GCM) 10K type strain sequencing project: providing services to taxonomists for standard genome sequencing and annotation.</title>
        <authorList>
            <consortium name="The Broad Institute Genomics Platform"/>
            <consortium name="The Broad Institute Genome Sequencing Center for Infectious Disease"/>
            <person name="Wu L."/>
            <person name="Ma J."/>
        </authorList>
    </citation>
    <scope>NUCLEOTIDE SEQUENCE [LARGE SCALE GENOMIC DNA]</scope>
    <source>
        <strain evidence="3">CGMCC 1.13574</strain>
    </source>
</reference>
<comment type="caution">
    <text evidence="2">The sequence shown here is derived from an EMBL/GenBank/DDBJ whole genome shotgun (WGS) entry which is preliminary data.</text>
</comment>
<dbReference type="Gene3D" id="3.40.1360.10">
    <property type="match status" value="1"/>
</dbReference>